<evidence type="ECO:0000313" key="4">
    <source>
        <dbReference type="Proteomes" id="UP001300502"/>
    </source>
</evidence>
<accession>A0AAV9IFT2</accession>
<keyword evidence="1" id="KW-1133">Transmembrane helix</keyword>
<proteinExistence type="predicted"/>
<keyword evidence="4" id="KW-1185">Reference proteome</keyword>
<dbReference type="Proteomes" id="UP001300502">
    <property type="component" value="Unassembled WGS sequence"/>
</dbReference>
<keyword evidence="1" id="KW-0812">Transmembrane</keyword>
<reference evidence="3 4" key="1">
    <citation type="submission" date="2022-07" db="EMBL/GenBank/DDBJ databases">
        <title>Genome-wide signatures of adaptation to extreme environments.</title>
        <authorList>
            <person name="Cho C.H."/>
            <person name="Yoon H.S."/>
        </authorList>
    </citation>
    <scope>NUCLEOTIDE SEQUENCE [LARGE SCALE GENOMIC DNA]</scope>
    <source>
        <strain evidence="3 4">108.79 E11</strain>
    </source>
</reference>
<gene>
    <name evidence="3" type="ORF">GAYE_SCF19G3997</name>
</gene>
<dbReference type="EMBL" id="JANCYU010000036">
    <property type="protein sequence ID" value="KAK4526086.1"/>
    <property type="molecule type" value="Genomic_DNA"/>
</dbReference>
<keyword evidence="2" id="KW-0732">Signal</keyword>
<comment type="caution">
    <text evidence="3">The sequence shown here is derived from an EMBL/GenBank/DDBJ whole genome shotgun (WGS) entry which is preliminary data.</text>
</comment>
<organism evidence="3 4">
    <name type="scientific">Galdieria yellowstonensis</name>
    <dbReference type="NCBI Taxonomy" id="3028027"/>
    <lineage>
        <taxon>Eukaryota</taxon>
        <taxon>Rhodophyta</taxon>
        <taxon>Bangiophyceae</taxon>
        <taxon>Galdieriales</taxon>
        <taxon>Galdieriaceae</taxon>
        <taxon>Galdieria</taxon>
    </lineage>
</organism>
<evidence type="ECO:0000256" key="1">
    <source>
        <dbReference type="SAM" id="Phobius"/>
    </source>
</evidence>
<evidence type="ECO:0000256" key="2">
    <source>
        <dbReference type="SAM" id="SignalP"/>
    </source>
</evidence>
<feature type="signal peptide" evidence="2">
    <location>
        <begin position="1"/>
        <end position="19"/>
    </location>
</feature>
<keyword evidence="1" id="KW-0472">Membrane</keyword>
<sequence length="550" mass="62054">MKYLFVILVLCIYYSLIFAAQIPNFPPLPSHVVQNPEKGLRIELDRRALKYSDSVYQNLQNGLEPIYVPNQGLQGNWASCLNETDPAKCPIAGSLEGITTFQIRIPQLEYRLVYGPEIVTENEVVGSPLIRNEQGDKWYYESEVDQEGSGYFYVDYNCSASGNMRLSMFLLIETLTETNMPLPLDIHNNLSAAVDFLNSTRSPVYLLLFQWYKVCKADEIRPGIEVGYIKEFIPSEPLSQEEVLEQKAVLYPKPLPGSSSQLETVSVTESSTDLYVSCMNGSQLFRPEITADCISEMDKCVSLRGIGSSQLLFGELLAEEGETYRFTVFYSCEKARSEGIIHPKLVLNFPPFQPVKLEWRKDCGGMLASSISVGTTWHGSDIINQGRTMEAFGLSPSYTIDEETRDLEIFVSTSYQDVISLEKVVVTVEKPRVVSVRVNPNNPISLSSVKTASLQLHFVCLNDGESLVVITLSFLYRPLEFSLVKKCRKPQLRRAQGFTVYHATSIVVVLALCIAAFSGYLFYRRTKRQSRLSTTKGDYRPLRLNMNNFN</sequence>
<feature type="chain" id="PRO_5043866347" evidence="2">
    <location>
        <begin position="20"/>
        <end position="550"/>
    </location>
</feature>
<evidence type="ECO:0000313" key="3">
    <source>
        <dbReference type="EMBL" id="KAK4526086.1"/>
    </source>
</evidence>
<feature type="transmembrane region" description="Helical" evidence="1">
    <location>
        <begin position="500"/>
        <end position="523"/>
    </location>
</feature>
<protein>
    <submittedName>
        <fullName evidence="3">Uncharacterized protein</fullName>
    </submittedName>
</protein>
<dbReference type="AlphaFoldDB" id="A0AAV9IFT2"/>
<name>A0AAV9IFT2_9RHOD</name>